<gene>
    <name evidence="4" type="ORF">SPSK_08895</name>
</gene>
<evidence type="ECO:0000259" key="3">
    <source>
        <dbReference type="PROSITE" id="PS50048"/>
    </source>
</evidence>
<organism evidence="4 5">
    <name type="scientific">Sporothrix schenckii 1099-18</name>
    <dbReference type="NCBI Taxonomy" id="1397361"/>
    <lineage>
        <taxon>Eukaryota</taxon>
        <taxon>Fungi</taxon>
        <taxon>Dikarya</taxon>
        <taxon>Ascomycota</taxon>
        <taxon>Pezizomycotina</taxon>
        <taxon>Sordariomycetes</taxon>
        <taxon>Sordariomycetidae</taxon>
        <taxon>Ophiostomatales</taxon>
        <taxon>Ophiostomataceae</taxon>
        <taxon>Sporothrix</taxon>
    </lineage>
</organism>
<dbReference type="GO" id="GO:0000981">
    <property type="term" value="F:DNA-binding transcription factor activity, RNA polymerase II-specific"/>
    <property type="evidence" value="ECO:0007669"/>
    <property type="project" value="InterPro"/>
</dbReference>
<feature type="domain" description="Zn(2)-C6 fungal-type" evidence="3">
    <location>
        <begin position="9"/>
        <end position="38"/>
    </location>
</feature>
<dbReference type="KEGG" id="ssck:SPSK_08895"/>
<dbReference type="CDD" id="cd00067">
    <property type="entry name" value="GAL4"/>
    <property type="match status" value="1"/>
</dbReference>
<dbReference type="RefSeq" id="XP_016586882.1">
    <property type="nucleotide sequence ID" value="XM_016735481.1"/>
</dbReference>
<evidence type="ECO:0000313" key="4">
    <source>
        <dbReference type="EMBL" id="KJR84206.1"/>
    </source>
</evidence>
<evidence type="ECO:0000256" key="2">
    <source>
        <dbReference type="SAM" id="MobiDB-lite"/>
    </source>
</evidence>
<evidence type="ECO:0000256" key="1">
    <source>
        <dbReference type="ARBA" id="ARBA00023242"/>
    </source>
</evidence>
<dbReference type="EMBL" id="AXCR01000007">
    <property type="protein sequence ID" value="KJR84206.1"/>
    <property type="molecule type" value="Genomic_DNA"/>
</dbReference>
<dbReference type="SUPFAM" id="SSF57701">
    <property type="entry name" value="Zn2/Cys6 DNA-binding domain"/>
    <property type="match status" value="1"/>
</dbReference>
<feature type="compositionally biased region" description="Low complexity" evidence="2">
    <location>
        <begin position="305"/>
        <end position="318"/>
    </location>
</feature>
<proteinExistence type="predicted"/>
<dbReference type="Gene3D" id="4.10.240.10">
    <property type="entry name" value="Zn(2)-C6 fungal-type DNA-binding domain"/>
    <property type="match status" value="1"/>
</dbReference>
<sequence length="615" mass="66509">MAEGPIRRACNRCHTQKLSCKRLGNEPCERCVRLKAECKSSPSLRFRKSNSSTTVANTSTPQQDHRSHKRRNDGLGPMPFYSQAGIPYPGPYSFNGMVENLWPAHNVDAGHLIYPFDGNQIHQALPPQHIDCQGDQSMLSRGDRISSSMDNIPESLRGLGTAPTSSTFQLKNDLTQLWVTNPSVCHGPYVTELARPNELRCEVDVKAVPGIEVMPETSFLSHIPPDGVSSNRYLSEDASYCSSSHLTSKDSPPKHRAEHHIPRKTVSKPLMSNLCDISAQLWGMSNTITTVGSGGGIILEGMKVTHSSHGSSRGSTQSDGQSLQGTPQDQYFPMGDLFAVSRNFIQVVQIACLGQNENTTQTFTEDIVATGNKTGDRVDAESFVVLANSIYAALLDVYHRIFHIVDAIASSESYPPPSHNSCDSFIPTSEGDLKQSLQSVTASASWKDTAALSCLKVFHFPDVSVGGFPIVSTPALQLGLGLRLADDFLCQFGNVVAMTQTCFSSTTHVGSVTVSALAEQHQQSLPTVSASYFPHPPLVVSNDLCVGDGFAGLMDWDASASASTATSVFSSSGSNSLFLSQYGQGMHSSSLLDDVVRREHQVRQELAGLRNKLAT</sequence>
<keyword evidence="1" id="KW-0539">Nucleus</keyword>
<dbReference type="Proteomes" id="UP000033710">
    <property type="component" value="Unassembled WGS sequence"/>
</dbReference>
<evidence type="ECO:0000313" key="5">
    <source>
        <dbReference type="Proteomes" id="UP000033710"/>
    </source>
</evidence>
<feature type="compositionally biased region" description="Low complexity" evidence="2">
    <location>
        <begin position="49"/>
        <end position="60"/>
    </location>
</feature>
<feature type="region of interest" description="Disordered" evidence="2">
    <location>
        <begin position="305"/>
        <end position="327"/>
    </location>
</feature>
<name>A0A0F2M7Q4_SPOSC</name>
<dbReference type="PROSITE" id="PS00463">
    <property type="entry name" value="ZN2_CY6_FUNGAL_1"/>
    <property type="match status" value="1"/>
</dbReference>
<dbReference type="InterPro" id="IPR001138">
    <property type="entry name" value="Zn2Cys6_DnaBD"/>
</dbReference>
<protein>
    <recommendedName>
        <fullName evidence="3">Zn(2)-C6 fungal-type domain-containing protein</fullName>
    </recommendedName>
</protein>
<dbReference type="Pfam" id="PF00172">
    <property type="entry name" value="Zn_clus"/>
    <property type="match status" value="1"/>
</dbReference>
<dbReference type="VEuPathDB" id="FungiDB:SPSK_08895"/>
<comment type="caution">
    <text evidence="4">The sequence shown here is derived from an EMBL/GenBank/DDBJ whole genome shotgun (WGS) entry which is preliminary data.</text>
</comment>
<dbReference type="InterPro" id="IPR036864">
    <property type="entry name" value="Zn2-C6_fun-type_DNA-bd_sf"/>
</dbReference>
<feature type="region of interest" description="Disordered" evidence="2">
    <location>
        <begin position="43"/>
        <end position="77"/>
    </location>
</feature>
<accession>A0A0F2M7Q4</accession>
<dbReference type="OrthoDB" id="4330117at2759"/>
<reference evidence="4 5" key="1">
    <citation type="journal article" date="2014" name="BMC Genomics">
        <title>Comparative genomics of the major fungal agents of human and animal Sporotrichosis: Sporothrix schenckii and Sporothrix brasiliensis.</title>
        <authorList>
            <person name="Teixeira M.M."/>
            <person name="de Almeida L.G."/>
            <person name="Kubitschek-Barreira P."/>
            <person name="Alves F.L."/>
            <person name="Kioshima E.S."/>
            <person name="Abadio A.K."/>
            <person name="Fernandes L."/>
            <person name="Derengowski L.S."/>
            <person name="Ferreira K.S."/>
            <person name="Souza R.C."/>
            <person name="Ruiz J.C."/>
            <person name="de Andrade N.C."/>
            <person name="Paes H.C."/>
            <person name="Nicola A.M."/>
            <person name="Albuquerque P."/>
            <person name="Gerber A.L."/>
            <person name="Martins V.P."/>
            <person name="Peconick L.D."/>
            <person name="Neto A.V."/>
            <person name="Chaucanez C.B."/>
            <person name="Silva P.A."/>
            <person name="Cunha O.L."/>
            <person name="de Oliveira F.F."/>
            <person name="dos Santos T.C."/>
            <person name="Barros A.L."/>
            <person name="Soares M.A."/>
            <person name="de Oliveira L.M."/>
            <person name="Marini M.M."/>
            <person name="Villalobos-Duno H."/>
            <person name="Cunha M.M."/>
            <person name="de Hoog S."/>
            <person name="da Silveira J.F."/>
            <person name="Henrissat B."/>
            <person name="Nino-Vega G.A."/>
            <person name="Cisalpino P.S."/>
            <person name="Mora-Montes H.M."/>
            <person name="Almeida S.R."/>
            <person name="Stajich J.E."/>
            <person name="Lopes-Bezerra L.M."/>
            <person name="Vasconcelos A.T."/>
            <person name="Felipe M.S."/>
        </authorList>
    </citation>
    <scope>NUCLEOTIDE SEQUENCE [LARGE SCALE GENOMIC DNA]</scope>
    <source>
        <strain evidence="4 5">1099-18</strain>
    </source>
</reference>
<feature type="region of interest" description="Disordered" evidence="2">
    <location>
        <begin position="242"/>
        <end position="261"/>
    </location>
</feature>
<dbReference type="GeneID" id="27670758"/>
<dbReference type="AlphaFoldDB" id="A0A0F2M7Q4"/>
<dbReference type="PROSITE" id="PS50048">
    <property type="entry name" value="ZN2_CY6_FUNGAL_2"/>
    <property type="match status" value="1"/>
</dbReference>
<dbReference type="GO" id="GO:0008270">
    <property type="term" value="F:zinc ion binding"/>
    <property type="evidence" value="ECO:0007669"/>
    <property type="project" value="InterPro"/>
</dbReference>
<reference evidence="4 5" key="2">
    <citation type="journal article" date="2015" name="Eukaryot. Cell">
        <title>Asexual propagation of a virulent clone complex in a human and feline outbreak of sporotrichosis.</title>
        <authorList>
            <person name="Teixeira Mde M."/>
            <person name="Rodrigues A.M."/>
            <person name="Tsui C.K."/>
            <person name="de Almeida L.G."/>
            <person name="Van Diepeningen A.D."/>
            <person name="van den Ende B.G."/>
            <person name="Fernandes G.F."/>
            <person name="Kano R."/>
            <person name="Hamelin R.C."/>
            <person name="Lopes-Bezerra L.M."/>
            <person name="Vasconcelos A.T."/>
            <person name="de Hoog S."/>
            <person name="de Camargo Z.P."/>
            <person name="Felipe M.S."/>
        </authorList>
    </citation>
    <scope>NUCLEOTIDE SEQUENCE [LARGE SCALE GENOMIC DNA]</scope>
    <source>
        <strain evidence="4 5">1099-18</strain>
    </source>
</reference>